<reference evidence="2 3" key="2">
    <citation type="journal article" date="2016" name="Appl. Microbiol. Biotechnol.">
        <title>Exploiting the genome sequence of Streptomyces nodosus for enhanced antibiotic production.</title>
        <authorList>
            <person name="Sweeney P."/>
            <person name="Murphy C.D."/>
            <person name="Caffrey P."/>
        </authorList>
    </citation>
    <scope>NUCLEOTIDE SEQUENCE [LARGE SCALE GENOMIC DNA]</scope>
    <source>
        <strain evidence="2 3">ATCC 14899</strain>
    </source>
</reference>
<feature type="compositionally biased region" description="Low complexity" evidence="1">
    <location>
        <begin position="251"/>
        <end position="262"/>
    </location>
</feature>
<feature type="region of interest" description="Disordered" evidence="1">
    <location>
        <begin position="394"/>
        <end position="491"/>
    </location>
</feature>
<dbReference type="EMBL" id="CP009313">
    <property type="protein sequence ID" value="AJE41947.1"/>
    <property type="molecule type" value="Genomic_DNA"/>
</dbReference>
<accession>A0A0B5DPG9</accession>
<feature type="region of interest" description="Disordered" evidence="1">
    <location>
        <begin position="1"/>
        <end position="38"/>
    </location>
</feature>
<dbReference type="RefSeq" id="WP_043442915.1">
    <property type="nucleotide sequence ID" value="NZ_CP009313.1"/>
</dbReference>
<feature type="compositionally biased region" description="Pro residues" evidence="1">
    <location>
        <begin position="352"/>
        <end position="365"/>
    </location>
</feature>
<feature type="compositionally biased region" description="Pro residues" evidence="1">
    <location>
        <begin position="421"/>
        <end position="435"/>
    </location>
</feature>
<feature type="compositionally biased region" description="Basic and acidic residues" evidence="1">
    <location>
        <begin position="1"/>
        <end position="13"/>
    </location>
</feature>
<dbReference type="HOGENOM" id="CLU_023624_1_0_11"/>
<proteinExistence type="predicted"/>
<dbReference type="Proteomes" id="UP000031526">
    <property type="component" value="Chromosome"/>
</dbReference>
<dbReference type="AlphaFoldDB" id="A0A0B5DPG9"/>
<feature type="compositionally biased region" description="Pro residues" evidence="1">
    <location>
        <begin position="213"/>
        <end position="229"/>
    </location>
</feature>
<sequence>MPRPSDEKREQKRPASPAAPAAAPIEVRVPASGPGAGGASIDGVPVFAARGEEIQQAVLSRLHRIALATGRSVRATIRDERIGFVVPILVSVDGASEFAGEPVRTGTPGTPAPGPEGETPVSPLPVGSEGRVSVSPLPPGSEERASVLLPSPGSEERPPVPPLPPGPEGRASVPPLPPGSEERASVLLPSPESEERPPVPPLPPGPEGRASVPPLPTAPPGGRPLSDPAPPREAERPWREGPTYVPRQAEEPVTVDEVPTVPLQVVPEARPGPRLRPDHPSAPHPGPARRVQPTPPDDSEPTQVLRALFVRAPGAAGPEPAPPPGPRPAVARQSQEARPPSPPRRPEQPGQPVSPPEPVPVPPAPAEGTPVRPGGTVATSVLRAVPERAPLISATSGPAQMLPGQGAAPAGVVSAPTGVFGPPPVITTPVEPEPAPVWRAPETGPDEPKTLRPDFESDPGLSSASEWRPPPAPGTAPVAEAGEEEVKEPPVREFDVAESMLAPESGTERPGGAAGPVAESMARISTAVQQGRIEEATELAELAVTEALAGLGAEHLDVVRLRELTAYIAYLAGDAPRSFQLSLDLAGLRRRLGDPRGAYGNVQSAAAAWRAVRDPVQGLRLGHDLIAVWTELAAAEGPAADDLDPLERARSRMDRLAARARDAAGGTHPSPR</sequence>
<gene>
    <name evidence="2" type="ORF">SNOD_19365</name>
</gene>
<evidence type="ECO:0000313" key="3">
    <source>
        <dbReference type="Proteomes" id="UP000031526"/>
    </source>
</evidence>
<organism evidence="2 3">
    <name type="scientific">Streptomyces nodosus</name>
    <dbReference type="NCBI Taxonomy" id="40318"/>
    <lineage>
        <taxon>Bacteria</taxon>
        <taxon>Bacillati</taxon>
        <taxon>Actinomycetota</taxon>
        <taxon>Actinomycetes</taxon>
        <taxon>Kitasatosporales</taxon>
        <taxon>Streptomycetaceae</taxon>
        <taxon>Streptomyces</taxon>
    </lineage>
</organism>
<feature type="compositionally biased region" description="Low complexity" evidence="1">
    <location>
        <begin position="105"/>
        <end position="120"/>
    </location>
</feature>
<feature type="compositionally biased region" description="Basic and acidic residues" evidence="1">
    <location>
        <begin position="230"/>
        <end position="239"/>
    </location>
</feature>
<feature type="compositionally biased region" description="Low complexity" evidence="1">
    <location>
        <begin position="328"/>
        <end position="338"/>
    </location>
</feature>
<evidence type="ECO:0000313" key="2">
    <source>
        <dbReference type="EMBL" id="AJE41947.1"/>
    </source>
</evidence>
<reference evidence="3" key="1">
    <citation type="submission" date="2014-09" db="EMBL/GenBank/DDBJ databases">
        <title>Sequence of the Streptomyces nodosus genome.</title>
        <authorList>
            <person name="Sweeney P."/>
            <person name="Stephens N."/>
            <person name="Murphy C."/>
            <person name="Caffrey P."/>
        </authorList>
    </citation>
    <scope>NUCLEOTIDE SEQUENCE [LARGE SCALE GENOMIC DNA]</scope>
    <source>
        <strain evidence="3">ATCC 14899</strain>
    </source>
</reference>
<feature type="compositionally biased region" description="Low complexity" evidence="1">
    <location>
        <begin position="14"/>
        <end position="24"/>
    </location>
</feature>
<feature type="compositionally biased region" description="Basic and acidic residues" evidence="1">
    <location>
        <begin position="446"/>
        <end position="455"/>
    </location>
</feature>
<feature type="region of interest" description="Disordered" evidence="1">
    <location>
        <begin position="99"/>
        <end position="382"/>
    </location>
</feature>
<keyword evidence="3" id="KW-1185">Reference proteome</keyword>
<name>A0A0B5DPG9_9ACTN</name>
<dbReference type="STRING" id="40318.SNOD_19365"/>
<protein>
    <submittedName>
        <fullName evidence="2">Uncharacterized protein</fullName>
    </submittedName>
</protein>
<evidence type="ECO:0000256" key="1">
    <source>
        <dbReference type="SAM" id="MobiDB-lite"/>
    </source>
</evidence>